<dbReference type="Pfam" id="PF01968">
    <property type="entry name" value="Hydantoinase_A"/>
    <property type="match status" value="1"/>
</dbReference>
<comment type="caution">
    <text evidence="4">The sequence shown here is derived from an EMBL/GenBank/DDBJ whole genome shotgun (WGS) entry which is preliminary data.</text>
</comment>
<proteinExistence type="predicted"/>
<dbReference type="InterPro" id="IPR008040">
    <property type="entry name" value="Hydant_A_N"/>
</dbReference>
<evidence type="ECO:0000313" key="5">
    <source>
        <dbReference type="Proteomes" id="UP000282971"/>
    </source>
</evidence>
<dbReference type="InterPro" id="IPR045079">
    <property type="entry name" value="Oxoprolinase-like"/>
</dbReference>
<feature type="domain" description="Hydantoinase/oxoprolinase N-terminal" evidence="2">
    <location>
        <begin position="2"/>
        <end position="171"/>
    </location>
</feature>
<organism evidence="4 5">
    <name type="scientific">Sphingomonas crocodyli</name>
    <dbReference type="NCBI Taxonomy" id="1979270"/>
    <lineage>
        <taxon>Bacteria</taxon>
        <taxon>Pseudomonadati</taxon>
        <taxon>Pseudomonadota</taxon>
        <taxon>Alphaproteobacteria</taxon>
        <taxon>Sphingomonadales</taxon>
        <taxon>Sphingomonadaceae</taxon>
        <taxon>Sphingomonas</taxon>
    </lineage>
</organism>
<evidence type="ECO:0000259" key="3">
    <source>
        <dbReference type="Pfam" id="PF19278"/>
    </source>
</evidence>
<dbReference type="OrthoDB" id="9759608at2"/>
<dbReference type="PANTHER" id="PTHR11365:SF23">
    <property type="entry name" value="HYPOTHETICAL 5-OXOPROLINASE (EUROFUNG)-RELATED"/>
    <property type="match status" value="1"/>
</dbReference>
<feature type="domain" description="Hydantoinase A/oxoprolinase" evidence="1">
    <location>
        <begin position="195"/>
        <end position="487"/>
    </location>
</feature>
<dbReference type="AlphaFoldDB" id="A0A437M790"/>
<evidence type="ECO:0000259" key="1">
    <source>
        <dbReference type="Pfam" id="PF01968"/>
    </source>
</evidence>
<dbReference type="PANTHER" id="PTHR11365">
    <property type="entry name" value="5-OXOPROLINASE RELATED"/>
    <property type="match status" value="1"/>
</dbReference>
<dbReference type="InterPro" id="IPR049517">
    <property type="entry name" value="ACX-like_C"/>
</dbReference>
<dbReference type="GO" id="GO:0017168">
    <property type="term" value="F:5-oxoprolinase (ATP-hydrolyzing) activity"/>
    <property type="evidence" value="ECO:0007669"/>
    <property type="project" value="TreeGrafter"/>
</dbReference>
<name>A0A437M790_9SPHN</name>
<dbReference type="Proteomes" id="UP000282971">
    <property type="component" value="Unassembled WGS sequence"/>
</dbReference>
<feature type="domain" description="Acetophenone carboxylase-like C-terminal" evidence="3">
    <location>
        <begin position="501"/>
        <end position="675"/>
    </location>
</feature>
<reference evidence="4 5" key="1">
    <citation type="submission" date="2019-01" db="EMBL/GenBank/DDBJ databases">
        <authorList>
            <person name="Chen W.-M."/>
        </authorList>
    </citation>
    <scope>NUCLEOTIDE SEQUENCE [LARGE SCALE GENOMIC DNA]</scope>
    <source>
        <strain evidence="4 5">CCP-7</strain>
    </source>
</reference>
<dbReference type="Pfam" id="PF05378">
    <property type="entry name" value="Hydant_A_N"/>
    <property type="match status" value="1"/>
</dbReference>
<evidence type="ECO:0000259" key="2">
    <source>
        <dbReference type="Pfam" id="PF05378"/>
    </source>
</evidence>
<dbReference type="RefSeq" id="WP_127742167.1">
    <property type="nucleotide sequence ID" value="NZ_SACN01000001.1"/>
</dbReference>
<dbReference type="GO" id="GO:0005829">
    <property type="term" value="C:cytosol"/>
    <property type="evidence" value="ECO:0007669"/>
    <property type="project" value="TreeGrafter"/>
</dbReference>
<dbReference type="EMBL" id="SACN01000001">
    <property type="protein sequence ID" value="RVT93497.1"/>
    <property type="molecule type" value="Genomic_DNA"/>
</dbReference>
<evidence type="ECO:0000313" key="4">
    <source>
        <dbReference type="EMBL" id="RVT93497.1"/>
    </source>
</evidence>
<protein>
    <submittedName>
        <fullName evidence="4">Hydantoinase/oxoprolinase family protein</fullName>
    </submittedName>
</protein>
<accession>A0A437M790</accession>
<dbReference type="InterPro" id="IPR002821">
    <property type="entry name" value="Hydantoinase_A"/>
</dbReference>
<dbReference type="GO" id="GO:0006749">
    <property type="term" value="P:glutathione metabolic process"/>
    <property type="evidence" value="ECO:0007669"/>
    <property type="project" value="TreeGrafter"/>
</dbReference>
<dbReference type="InterPro" id="IPR043129">
    <property type="entry name" value="ATPase_NBD"/>
</dbReference>
<dbReference type="SUPFAM" id="SSF53067">
    <property type="entry name" value="Actin-like ATPase domain"/>
    <property type="match status" value="1"/>
</dbReference>
<sequence>MRVATDVGGTFTDLVAIGPDGIVTAKADTTPPNFDQGVLHAIDRAGLSPETFAFFAHGTTVVINALLSRTGSKTALITTRGFRDVLEIARGNRPDLFNFAFKKPAPFVPRYLRFEMDERIGADGEIIQPIDLASLEAIGKVLEAEGVEAVAVCFLHSYANAEHEASVCSELRALWPNLSVVGSYEVCREWREYERTSTTVLSAYVHPIAKRYLGQLEAGLQARGLCSAPYIMQSNGGVTTVQGARHNPIALVESGPASGVLGAAALGRKIGEPNLIALDIGGTTAKTALIRDGQARITTDYKIEWHRTNPGYPIRTPVVDLVEIGNGGGSIAWIDDGGRLHVGPKSAGSTPGPAAYGRGGTEPTTTDANLVLGRINPKLFLGGEQAPDIENVQAAFQRFADRMGGSVQDIARGVIRIANANMVNALKLVSLNRGFDPRDFALIAFGGGGAMHAVSLGKDLLARKVIIPANSAVFSAWGMLMSDIRRDFLMTRVEQLATYPTDTLNMVYGDIEAEAQKVCADEGMDASRLRFERFADIRYCGQDHTVKVPMAAGLLGLAQVGQAVEDFHAEHEREYKFRLPNDVELVNYHVVAFNETDKLDLPPKTITGATVSDALSGRRVIDFDVDGVHESAAYDLNRFEPGMEIAGPAVIEDKTTTIVINPGCRATMDAVGNIHIELGN</sequence>
<dbReference type="Pfam" id="PF19278">
    <property type="entry name" value="Hydant_A_C"/>
    <property type="match status" value="1"/>
</dbReference>
<keyword evidence="5" id="KW-1185">Reference proteome</keyword>
<gene>
    <name evidence="4" type="ORF">EOD43_06380</name>
</gene>